<dbReference type="EMBL" id="PXOG01000161">
    <property type="protein sequence ID" value="RGP71363.1"/>
    <property type="molecule type" value="Genomic_DNA"/>
</dbReference>
<keyword evidence="1" id="KW-0175">Coiled coil</keyword>
<feature type="coiled-coil region" evidence="1">
    <location>
        <begin position="441"/>
        <end position="468"/>
    </location>
</feature>
<evidence type="ECO:0000313" key="4">
    <source>
        <dbReference type="EMBL" id="RGP71363.1"/>
    </source>
</evidence>
<dbReference type="InterPro" id="IPR003609">
    <property type="entry name" value="Pan_app"/>
</dbReference>
<keyword evidence="5" id="KW-1185">Reference proteome</keyword>
<feature type="domain" description="Apple" evidence="3">
    <location>
        <begin position="57"/>
        <end position="89"/>
    </location>
</feature>
<dbReference type="STRING" id="694270.A0A395SFZ9"/>
<name>A0A395SFZ9_9HYPO</name>
<accession>A0A395SFZ9</accession>
<dbReference type="Gene3D" id="3.50.4.10">
    <property type="entry name" value="Hepatocyte Growth Factor"/>
    <property type="match status" value="1"/>
</dbReference>
<sequence>MSSLARLCLGLGALTWVAQAQDCPGDGTDMISRIKFKHHPDSEIFFDIGNKGDLGALDNIASLQECANHCAENIECQASVWNEVDHTCHRIREVEYCQDGEPNKHSLVKVGFIDGKDDVGGCSPSEIDAKCAEKEKAARQEAEKKCAASSSDLQAEVERLRAENSALRAAKDDAQRKLANTINEKEEERKNLIKEWQKKLDDEIELRRKAVKDAREEGERSCRSKQDKDLQDKVKQCSDDLQAIKEKQKQSEDQCQTDKANLQKECDNKRNTDKTTWETKCQAEKDIINKQCEYDRNSCKEQQKQAENKCQAEKDAINDQCAHDLDASRKLQEQLKSKCQAEKDVINKQCIYDTDAAKSEQKHELDAKCQAEKDAINKQCTKDLDDAKTKQQQQLESKCQAEKDVINNQCAQDLDAAKGQQQSECQKEKDQLDKQCKDKLAEEQKTSVDKCQKEKEQLKQDCQDQSKNQARGKDDICYNPGGYGAWPTTLPPFSVDDIGYVLKPNTNLRPGYSEPQTATSPASCARDFCNSRSDCTGIRWDVNKANTCYVFIESPYSPFDKSRLKDYSGSYMIVKSEKLK</sequence>
<dbReference type="Pfam" id="PF00024">
    <property type="entry name" value="PAN_1"/>
    <property type="match status" value="1"/>
</dbReference>
<keyword evidence="2" id="KW-0732">Signal</keyword>
<feature type="signal peptide" evidence="2">
    <location>
        <begin position="1"/>
        <end position="20"/>
    </location>
</feature>
<reference evidence="4 5" key="1">
    <citation type="journal article" date="2018" name="PLoS Pathog.">
        <title>Evolution of structural diversity of trichothecenes, a family of toxins produced by plant pathogenic and entomopathogenic fungi.</title>
        <authorList>
            <person name="Proctor R.H."/>
            <person name="McCormick S.P."/>
            <person name="Kim H.S."/>
            <person name="Cardoza R.E."/>
            <person name="Stanley A.M."/>
            <person name="Lindo L."/>
            <person name="Kelly A."/>
            <person name="Brown D.W."/>
            <person name="Lee T."/>
            <person name="Vaughan M.M."/>
            <person name="Alexander N.J."/>
            <person name="Busman M."/>
            <person name="Gutierrez S."/>
        </authorList>
    </citation>
    <scope>NUCLEOTIDE SEQUENCE [LARGE SCALE GENOMIC DNA]</scope>
    <source>
        <strain evidence="4 5">NRRL 20695</strain>
    </source>
</reference>
<evidence type="ECO:0000256" key="1">
    <source>
        <dbReference type="SAM" id="Coils"/>
    </source>
</evidence>
<evidence type="ECO:0000313" key="5">
    <source>
        <dbReference type="Proteomes" id="UP000266234"/>
    </source>
</evidence>
<proteinExistence type="predicted"/>
<dbReference type="OrthoDB" id="5048162at2759"/>
<dbReference type="Proteomes" id="UP000266234">
    <property type="component" value="Unassembled WGS sequence"/>
</dbReference>
<comment type="caution">
    <text evidence="4">The sequence shown here is derived from an EMBL/GenBank/DDBJ whole genome shotgun (WGS) entry which is preliminary data.</text>
</comment>
<organism evidence="4 5">
    <name type="scientific">Fusarium longipes</name>
    <dbReference type="NCBI Taxonomy" id="694270"/>
    <lineage>
        <taxon>Eukaryota</taxon>
        <taxon>Fungi</taxon>
        <taxon>Dikarya</taxon>
        <taxon>Ascomycota</taxon>
        <taxon>Pezizomycotina</taxon>
        <taxon>Sordariomycetes</taxon>
        <taxon>Hypocreomycetidae</taxon>
        <taxon>Hypocreales</taxon>
        <taxon>Nectriaceae</taxon>
        <taxon>Fusarium</taxon>
    </lineage>
</organism>
<feature type="chain" id="PRO_5017482202" description="Apple domain-containing protein" evidence="2">
    <location>
        <begin position="21"/>
        <end position="580"/>
    </location>
</feature>
<evidence type="ECO:0000256" key="2">
    <source>
        <dbReference type="SAM" id="SignalP"/>
    </source>
</evidence>
<gene>
    <name evidence="4" type="ORF">FLONG3_7147</name>
</gene>
<protein>
    <recommendedName>
        <fullName evidence="3">Apple domain-containing protein</fullName>
    </recommendedName>
</protein>
<evidence type="ECO:0000259" key="3">
    <source>
        <dbReference type="Pfam" id="PF00024"/>
    </source>
</evidence>
<dbReference type="AlphaFoldDB" id="A0A395SFZ9"/>
<feature type="coiled-coil region" evidence="1">
    <location>
        <begin position="150"/>
        <end position="265"/>
    </location>
</feature>